<organism evidence="2 3">
    <name type="scientific">Bosea robiniae</name>
    <dbReference type="NCBI Taxonomy" id="1036780"/>
    <lineage>
        <taxon>Bacteria</taxon>
        <taxon>Pseudomonadati</taxon>
        <taxon>Pseudomonadota</taxon>
        <taxon>Alphaproteobacteria</taxon>
        <taxon>Hyphomicrobiales</taxon>
        <taxon>Boseaceae</taxon>
        <taxon>Bosea</taxon>
    </lineage>
</organism>
<dbReference type="Pfam" id="PF13643">
    <property type="entry name" value="DUF4145"/>
    <property type="match status" value="1"/>
</dbReference>
<feature type="domain" description="DUF4145" evidence="1">
    <location>
        <begin position="103"/>
        <end position="198"/>
    </location>
</feature>
<evidence type="ECO:0000313" key="2">
    <source>
        <dbReference type="EMBL" id="SDF37094.1"/>
    </source>
</evidence>
<accession>A0ABY0NEY2</accession>
<keyword evidence="3" id="KW-1185">Reference proteome</keyword>
<comment type="caution">
    <text evidence="2">The sequence shown here is derived from an EMBL/GenBank/DDBJ whole genome shotgun (WGS) entry which is preliminary data.</text>
</comment>
<gene>
    <name evidence="2" type="ORF">SAMN05421844_101452</name>
</gene>
<name>A0ABY0NEY2_9HYPH</name>
<reference evidence="2 3" key="1">
    <citation type="submission" date="2016-10" db="EMBL/GenBank/DDBJ databases">
        <authorList>
            <person name="Varghese N."/>
            <person name="Submissions S."/>
        </authorList>
    </citation>
    <scope>NUCLEOTIDE SEQUENCE [LARGE SCALE GENOMIC DNA]</scope>
    <source>
        <strain evidence="2 3">DSM 26672</strain>
    </source>
</reference>
<evidence type="ECO:0000313" key="3">
    <source>
        <dbReference type="Proteomes" id="UP000199468"/>
    </source>
</evidence>
<evidence type="ECO:0000259" key="1">
    <source>
        <dbReference type="Pfam" id="PF13643"/>
    </source>
</evidence>
<dbReference type="InterPro" id="IPR025285">
    <property type="entry name" value="DUF4145"/>
</dbReference>
<sequence>MGLTPSRGSTGLTWMLGNEMKCPHCGVGIHANWKVERILQNVTQAHWYLQGTLCPACDCETIDIQMGLIPTEAKWQRVYPKGASRRRSPPSEVPAVLASDYAEAASVLSISPKASAALSRRCLQAILRAQGYKARDLAAEIDLLLNEADPAKGIPSSIRDTVDAIRNFGNFSAHPITDVTQLQVIDVDPEEAEWCLEIIEELFQHFYVRPAEAAARKAALNAKLAAAGKPPAK</sequence>
<proteinExistence type="predicted"/>
<dbReference type="EMBL" id="FNBZ01000001">
    <property type="protein sequence ID" value="SDF37094.1"/>
    <property type="molecule type" value="Genomic_DNA"/>
</dbReference>
<protein>
    <recommendedName>
        <fullName evidence="1">DUF4145 domain-containing protein</fullName>
    </recommendedName>
</protein>
<dbReference type="Proteomes" id="UP000199468">
    <property type="component" value="Unassembled WGS sequence"/>
</dbReference>